<dbReference type="OrthoDB" id="128937at2"/>
<evidence type="ECO:0000256" key="1">
    <source>
        <dbReference type="SAM" id="SignalP"/>
    </source>
</evidence>
<evidence type="ECO:0000313" key="3">
    <source>
        <dbReference type="Proteomes" id="UP000199021"/>
    </source>
</evidence>
<accession>A0A1H9J598</accession>
<name>A0A1H9J598_9BACT</name>
<dbReference type="Proteomes" id="UP000199021">
    <property type="component" value="Unassembled WGS sequence"/>
</dbReference>
<sequence length="248" mass="28001">MKKVTSLFALMMIFGASLFAQDAPSAQEIADTYIENIGGEEAWLAVKAMKMKGKAAMQGMEFPMTIISAEGDKSHLEVDVQGQKIVQAYDGETAWQVMPFMGITEPTEMSPEESEQSKDQKFLSEFINSKERGFTLESVEGKEIEGTQTYGVRVTNEEGYDHTYYFDTEYMIPVMMTSPIKSGPQKGAVMETFMSDYQEVEDLMMPMFMEVKFNGQTVQKITVTEATLNPEIEDSMFSMPEKEEEKKN</sequence>
<evidence type="ECO:0008006" key="4">
    <source>
        <dbReference type="Google" id="ProtNLM"/>
    </source>
</evidence>
<reference evidence="3" key="1">
    <citation type="submission" date="2016-10" db="EMBL/GenBank/DDBJ databases">
        <authorList>
            <person name="Varghese N."/>
            <person name="Submissions S."/>
        </authorList>
    </citation>
    <scope>NUCLEOTIDE SEQUENCE [LARGE SCALE GENOMIC DNA]</scope>
    <source>
        <strain evidence="3">DSM 24740</strain>
    </source>
</reference>
<evidence type="ECO:0000313" key="2">
    <source>
        <dbReference type="EMBL" id="SEQ81958.1"/>
    </source>
</evidence>
<feature type="signal peptide" evidence="1">
    <location>
        <begin position="1"/>
        <end position="22"/>
    </location>
</feature>
<dbReference type="EMBL" id="FOFB01000016">
    <property type="protein sequence ID" value="SEQ81958.1"/>
    <property type="molecule type" value="Genomic_DNA"/>
</dbReference>
<keyword evidence="3" id="KW-1185">Reference proteome</keyword>
<keyword evidence="1" id="KW-0732">Signal</keyword>
<dbReference type="Gene3D" id="2.50.20.10">
    <property type="entry name" value="Lipoprotein localisation LolA/LolB/LppX"/>
    <property type="match status" value="1"/>
</dbReference>
<proteinExistence type="predicted"/>
<feature type="chain" id="PRO_5011732345" description="Outer membrane lipoprotein-sorting protein" evidence="1">
    <location>
        <begin position="23"/>
        <end position="248"/>
    </location>
</feature>
<dbReference type="AlphaFoldDB" id="A0A1H9J598"/>
<dbReference type="STRING" id="478744.SAMN05444359_11693"/>
<organism evidence="2 3">
    <name type="scientific">Neolewinella agarilytica</name>
    <dbReference type="NCBI Taxonomy" id="478744"/>
    <lineage>
        <taxon>Bacteria</taxon>
        <taxon>Pseudomonadati</taxon>
        <taxon>Bacteroidota</taxon>
        <taxon>Saprospiria</taxon>
        <taxon>Saprospirales</taxon>
        <taxon>Lewinellaceae</taxon>
        <taxon>Neolewinella</taxon>
    </lineage>
</organism>
<dbReference type="InParanoid" id="A0A1H9J598"/>
<protein>
    <recommendedName>
        <fullName evidence="4">Outer membrane lipoprotein-sorting protein</fullName>
    </recommendedName>
</protein>
<gene>
    <name evidence="2" type="ORF">SAMN05444359_11693</name>
</gene>
<dbReference type="RefSeq" id="WP_090169917.1">
    <property type="nucleotide sequence ID" value="NZ_FOFB01000016.1"/>
</dbReference>